<dbReference type="EMBL" id="BGPR01211754">
    <property type="protein sequence ID" value="GBN43466.1"/>
    <property type="molecule type" value="Genomic_DNA"/>
</dbReference>
<dbReference type="AlphaFoldDB" id="A0A4Y2NXQ5"/>
<evidence type="ECO:0000313" key="3">
    <source>
        <dbReference type="Proteomes" id="UP000499080"/>
    </source>
</evidence>
<dbReference type="Proteomes" id="UP000499080">
    <property type="component" value="Unassembled WGS sequence"/>
</dbReference>
<evidence type="ECO:0000313" key="2">
    <source>
        <dbReference type="EMBL" id="GBN43562.1"/>
    </source>
</evidence>
<evidence type="ECO:0000313" key="1">
    <source>
        <dbReference type="EMBL" id="GBN43466.1"/>
    </source>
</evidence>
<reference evidence="2 3" key="1">
    <citation type="journal article" date="2019" name="Sci. Rep.">
        <title>Orb-weaving spider Araneus ventricosus genome elucidates the spidroin gene catalogue.</title>
        <authorList>
            <person name="Kono N."/>
            <person name="Nakamura H."/>
            <person name="Ohtoshi R."/>
            <person name="Moran D.A.P."/>
            <person name="Shinohara A."/>
            <person name="Yoshida Y."/>
            <person name="Fujiwara M."/>
            <person name="Mori M."/>
            <person name="Tomita M."/>
            <person name="Arakawa K."/>
        </authorList>
    </citation>
    <scope>NUCLEOTIDE SEQUENCE [LARGE SCALE GENOMIC DNA]</scope>
</reference>
<keyword evidence="3" id="KW-1185">Reference proteome</keyword>
<accession>A0A4Y2NXQ5</accession>
<sequence>MPGKKLKIQGQTVPCKLRIITPHHSNFQPIHLEGSLTKDHPTHTTGHSDPLRQLRLLLLQLSKWDLVFAFVREPHIPHHGRISIL</sequence>
<gene>
    <name evidence="2" type="ORF">AVEN_199330_1</name>
    <name evidence="1" type="ORF">AVEN_246168_1</name>
</gene>
<organism evidence="2 3">
    <name type="scientific">Araneus ventricosus</name>
    <name type="common">Orbweaver spider</name>
    <name type="synonym">Epeira ventricosa</name>
    <dbReference type="NCBI Taxonomy" id="182803"/>
    <lineage>
        <taxon>Eukaryota</taxon>
        <taxon>Metazoa</taxon>
        <taxon>Ecdysozoa</taxon>
        <taxon>Arthropoda</taxon>
        <taxon>Chelicerata</taxon>
        <taxon>Arachnida</taxon>
        <taxon>Araneae</taxon>
        <taxon>Araneomorphae</taxon>
        <taxon>Entelegynae</taxon>
        <taxon>Araneoidea</taxon>
        <taxon>Araneidae</taxon>
        <taxon>Araneus</taxon>
    </lineage>
</organism>
<dbReference type="EMBL" id="BGPR01211793">
    <property type="protein sequence ID" value="GBN43562.1"/>
    <property type="molecule type" value="Genomic_DNA"/>
</dbReference>
<proteinExistence type="predicted"/>
<comment type="caution">
    <text evidence="2">The sequence shown here is derived from an EMBL/GenBank/DDBJ whole genome shotgun (WGS) entry which is preliminary data.</text>
</comment>
<name>A0A4Y2NXQ5_ARAVE</name>
<protein>
    <submittedName>
        <fullName evidence="2">Uncharacterized protein</fullName>
    </submittedName>
</protein>